<dbReference type="PROSITE" id="PS50164">
    <property type="entry name" value="GIY_YIG"/>
    <property type="match status" value="1"/>
</dbReference>
<dbReference type="EMBL" id="MK072332">
    <property type="protein sequence ID" value="AYV81990.1"/>
    <property type="molecule type" value="Genomic_DNA"/>
</dbReference>
<accession>A0A3G5A443</accession>
<evidence type="ECO:0000259" key="1">
    <source>
        <dbReference type="PROSITE" id="PS50164"/>
    </source>
</evidence>
<organism evidence="2">
    <name type="scientific">Homavirus sp</name>
    <dbReference type="NCBI Taxonomy" id="2487769"/>
    <lineage>
        <taxon>Viruses</taxon>
        <taxon>Varidnaviria</taxon>
        <taxon>Bamfordvirae</taxon>
        <taxon>Nucleocytoviricota</taxon>
        <taxon>Megaviricetes</taxon>
        <taxon>Imitervirales</taxon>
        <taxon>Mimiviridae</taxon>
        <taxon>Klosneuvirinae</taxon>
    </lineage>
</organism>
<dbReference type="InterPro" id="IPR035901">
    <property type="entry name" value="GIY-YIG_endonuc_sf"/>
</dbReference>
<name>A0A3G5A443_9VIRU</name>
<dbReference type="PANTHER" id="PTHR20208">
    <property type="entry name" value="STRUCTURE-SPECIFIC ENDONUCLEASE SUBUNIT SLX1"/>
    <property type="match status" value="1"/>
</dbReference>
<reference evidence="2" key="1">
    <citation type="submission" date="2018-10" db="EMBL/GenBank/DDBJ databases">
        <title>Hidden diversity of soil giant viruses.</title>
        <authorList>
            <person name="Schulz F."/>
            <person name="Alteio L."/>
            <person name="Goudeau D."/>
            <person name="Ryan E.M."/>
            <person name="Malmstrom R.R."/>
            <person name="Blanchard J."/>
            <person name="Woyke T."/>
        </authorList>
    </citation>
    <scope>NUCLEOTIDE SEQUENCE</scope>
    <source>
        <strain evidence="2">HOV1</strain>
    </source>
</reference>
<evidence type="ECO:0000313" key="2">
    <source>
        <dbReference type="EMBL" id="AYV81990.1"/>
    </source>
</evidence>
<dbReference type="InterPro" id="IPR050381">
    <property type="entry name" value="SLX1_endonuclease"/>
</dbReference>
<dbReference type="PANTHER" id="PTHR20208:SF13">
    <property type="entry name" value="STRUCTURE-SPECIFIC ENDONUCLEASE SUBUNIT SLX1"/>
    <property type="match status" value="1"/>
</dbReference>
<proteinExistence type="predicted"/>
<dbReference type="Gene3D" id="3.40.1440.10">
    <property type="entry name" value="GIY-YIG endonuclease"/>
    <property type="match status" value="1"/>
</dbReference>
<protein>
    <submittedName>
        <fullName evidence="2">GIY-YIG nuclease</fullName>
    </submittedName>
</protein>
<feature type="domain" description="GIY-YIG" evidence="1">
    <location>
        <begin position="3"/>
        <end position="92"/>
    </location>
</feature>
<dbReference type="Pfam" id="PF01541">
    <property type="entry name" value="GIY-YIG"/>
    <property type="match status" value="1"/>
</dbReference>
<dbReference type="InterPro" id="IPR000305">
    <property type="entry name" value="GIY-YIG_endonuc"/>
</dbReference>
<sequence length="186" mass="22410">MNTEWYCYILKNNYTHHKKRTYNGYTNDPKHRIRQHNQEIKGGARYTKKFGNKMWEMYVLIKGFPNAQNALQCEWRIKHPDNKRKRDNKYNSPVGRVKGLNEVLKLDRWTNSSTIDNTFKMDVWILKEYAKYITDLKDNINLHTVDKIDFDTVISRNVYDNCNCNCKKVFIFNNIRVPHFSSIKDY</sequence>
<gene>
    <name evidence="2" type="ORF">Homavirus1_20</name>
</gene>